<dbReference type="InterPro" id="IPR011234">
    <property type="entry name" value="Fumarylacetoacetase-like_C"/>
</dbReference>
<accession>A0A1G7ALY4</accession>
<feature type="domain" description="Fumarylacetoacetase-like C-terminal" evidence="3">
    <location>
        <begin position="224"/>
        <end position="365"/>
    </location>
</feature>
<keyword evidence="5" id="KW-1185">Reference proteome</keyword>
<dbReference type="GO" id="GO:0016787">
    <property type="term" value="F:hydrolase activity"/>
    <property type="evidence" value="ECO:0007669"/>
    <property type="project" value="UniProtKB-KW"/>
</dbReference>
<evidence type="ECO:0000259" key="3">
    <source>
        <dbReference type="Pfam" id="PF01557"/>
    </source>
</evidence>
<protein>
    <submittedName>
        <fullName evidence="4">Fumarylacetoacetate (FAA) hydrolase family protein</fullName>
    </submittedName>
</protein>
<dbReference type="GO" id="GO:0046872">
    <property type="term" value="F:metal ion binding"/>
    <property type="evidence" value="ECO:0007669"/>
    <property type="project" value="UniProtKB-KW"/>
</dbReference>
<dbReference type="InterPro" id="IPR051121">
    <property type="entry name" value="FAH"/>
</dbReference>
<dbReference type="GO" id="GO:0044281">
    <property type="term" value="P:small molecule metabolic process"/>
    <property type="evidence" value="ECO:0007669"/>
    <property type="project" value="UniProtKB-ARBA"/>
</dbReference>
<evidence type="ECO:0000256" key="2">
    <source>
        <dbReference type="ARBA" id="ARBA00022723"/>
    </source>
</evidence>
<dbReference type="InterPro" id="IPR036663">
    <property type="entry name" value="Fumarylacetoacetase_C_sf"/>
</dbReference>
<evidence type="ECO:0000313" key="5">
    <source>
        <dbReference type="Proteomes" id="UP000198546"/>
    </source>
</evidence>
<reference evidence="4 5" key="1">
    <citation type="submission" date="2016-10" db="EMBL/GenBank/DDBJ databases">
        <authorList>
            <person name="de Groot N.N."/>
        </authorList>
    </citation>
    <scope>NUCLEOTIDE SEQUENCE [LARGE SCALE GENOMIC DNA]</scope>
    <source>
        <strain evidence="4 5">MON 2.2</strain>
    </source>
</reference>
<gene>
    <name evidence="4" type="ORF">SAMN04489747_2667</name>
</gene>
<dbReference type="PANTHER" id="PTHR42796">
    <property type="entry name" value="FUMARYLACETOACETATE HYDROLASE DOMAIN-CONTAINING PROTEIN 2A-RELATED"/>
    <property type="match status" value="1"/>
</dbReference>
<comment type="similarity">
    <text evidence="1">Belongs to the FAH family.</text>
</comment>
<evidence type="ECO:0000256" key="1">
    <source>
        <dbReference type="ARBA" id="ARBA00010211"/>
    </source>
</evidence>
<dbReference type="Proteomes" id="UP000198546">
    <property type="component" value="Chromosome i"/>
</dbReference>
<dbReference type="STRING" id="675864.SAMN04489747_2667"/>
<name>A0A1G7ALY4_9ACTN</name>
<organism evidence="4 5">
    <name type="scientific">Auraticoccus monumenti</name>
    <dbReference type="NCBI Taxonomy" id="675864"/>
    <lineage>
        <taxon>Bacteria</taxon>
        <taxon>Bacillati</taxon>
        <taxon>Actinomycetota</taxon>
        <taxon>Actinomycetes</taxon>
        <taxon>Propionibacteriales</taxon>
        <taxon>Propionibacteriaceae</taxon>
        <taxon>Auraticoccus</taxon>
    </lineage>
</organism>
<proteinExistence type="inferred from homology"/>
<dbReference type="EMBL" id="LT629688">
    <property type="protein sequence ID" value="SDE15859.1"/>
    <property type="molecule type" value="Genomic_DNA"/>
</dbReference>
<evidence type="ECO:0000313" key="4">
    <source>
        <dbReference type="EMBL" id="SDE15859.1"/>
    </source>
</evidence>
<dbReference type="Gene3D" id="3.90.850.10">
    <property type="entry name" value="Fumarylacetoacetase-like, C-terminal domain"/>
    <property type="match status" value="1"/>
</dbReference>
<dbReference type="AlphaFoldDB" id="A0A1G7ALY4"/>
<dbReference type="RefSeq" id="WP_231946310.1">
    <property type="nucleotide sequence ID" value="NZ_LT629688.1"/>
</dbReference>
<dbReference type="PANTHER" id="PTHR42796:SF7">
    <property type="entry name" value="2-DEHYDRO-3-DEOXY-D-ARABINONATE DEHYDRATASE"/>
    <property type="match status" value="1"/>
</dbReference>
<keyword evidence="4" id="KW-0378">Hydrolase</keyword>
<dbReference type="SUPFAM" id="SSF56529">
    <property type="entry name" value="FAH"/>
    <property type="match status" value="1"/>
</dbReference>
<dbReference type="Pfam" id="PF01557">
    <property type="entry name" value="FAA_hydrolase"/>
    <property type="match status" value="1"/>
</dbReference>
<keyword evidence="2" id="KW-0479">Metal-binding</keyword>
<sequence length="392" mass="41194">MPVPATLIKPFDLLPPDRATAVLVGRLEVPGVGPHLVVVREDRLLDVTAELGPTMSDLLDHADPAGAATAAAGSGSWDLEEVLEASLAGSVDRPHLLAPVDLSALKAAGVTFARSMVERVIEEQAKGDPAQALALRGRLGDTVQAATRVRPGSAEAAAIKERLVAEGLWSQYLEVGIGPDPEIFTKGQPLSAVGVGAQVGVLARSTWNNPEPEVVLACSSAGRVVGATLGNDVNLRDFEGRSALLLTEAKDNNASCALGPFIRLFSGDFTLDALRATDVSMRVVGEDGFSVEAVSHVAEMSRTFEELVGHAHGDHHQYPDGFVLFTGTMFAPTEDRDAPGEGFTHHRGDHVLIANHALGTLVNEVTHSETAPPWTVGVRALVANLAGRGLLR</sequence>